<protein>
    <submittedName>
        <fullName evidence="1">Uncharacterized protein</fullName>
    </submittedName>
</protein>
<dbReference type="Proteomes" id="UP000053660">
    <property type="component" value="Unassembled WGS sequence"/>
</dbReference>
<dbReference type="EMBL" id="KN558300">
    <property type="protein sequence ID" value="KHJ87197.1"/>
    <property type="molecule type" value="Genomic_DNA"/>
</dbReference>
<sequence>MTGHDFLANLPEGVSACPFLEHGCHKAGADMEVKLHIRDDRIYHLVLLCRAVIELRRARIEILRHEPDRIARLDKQVIPADAIVKKYG</sequence>
<dbReference type="OrthoDB" id="6499288at2759"/>
<accession>A0A0B1SUL5</accession>
<reference evidence="1 2" key="1">
    <citation type="submission" date="2014-03" db="EMBL/GenBank/DDBJ databases">
        <title>Draft genome of the hookworm Oesophagostomum dentatum.</title>
        <authorList>
            <person name="Mitreva M."/>
        </authorList>
    </citation>
    <scope>NUCLEOTIDE SEQUENCE [LARGE SCALE GENOMIC DNA]</scope>
    <source>
        <strain evidence="1 2">OD-Hann</strain>
    </source>
</reference>
<dbReference type="AlphaFoldDB" id="A0A0B1SUL5"/>
<evidence type="ECO:0000313" key="2">
    <source>
        <dbReference type="Proteomes" id="UP000053660"/>
    </source>
</evidence>
<name>A0A0B1SUL5_OESDE</name>
<evidence type="ECO:0000313" key="1">
    <source>
        <dbReference type="EMBL" id="KHJ87197.1"/>
    </source>
</evidence>
<keyword evidence="2" id="KW-1185">Reference proteome</keyword>
<proteinExistence type="predicted"/>
<gene>
    <name evidence="1" type="ORF">OESDEN_13032</name>
</gene>
<organism evidence="1 2">
    <name type="scientific">Oesophagostomum dentatum</name>
    <name type="common">Nodular worm</name>
    <dbReference type="NCBI Taxonomy" id="61180"/>
    <lineage>
        <taxon>Eukaryota</taxon>
        <taxon>Metazoa</taxon>
        <taxon>Ecdysozoa</taxon>
        <taxon>Nematoda</taxon>
        <taxon>Chromadorea</taxon>
        <taxon>Rhabditida</taxon>
        <taxon>Rhabditina</taxon>
        <taxon>Rhabditomorpha</taxon>
        <taxon>Strongyloidea</taxon>
        <taxon>Strongylidae</taxon>
        <taxon>Oesophagostomum</taxon>
    </lineage>
</organism>